<protein>
    <submittedName>
        <fullName evidence="4">Fatty acid CoA ligase FadD36</fullName>
    </submittedName>
</protein>
<keyword evidence="4" id="KW-0436">Ligase</keyword>
<comment type="similarity">
    <text evidence="1">Belongs to the ATP-dependent AMP-binding enzyme family.</text>
</comment>
<feature type="domain" description="AMP-dependent synthetase/ligase" evidence="2">
    <location>
        <begin position="20"/>
        <end position="336"/>
    </location>
</feature>
<dbReference type="InterPro" id="IPR000873">
    <property type="entry name" value="AMP-dep_synth/lig_dom"/>
</dbReference>
<dbReference type="Proteomes" id="UP001239215">
    <property type="component" value="Unassembled WGS sequence"/>
</dbReference>
<reference evidence="4" key="1">
    <citation type="submission" date="2023-07" db="EMBL/GenBank/DDBJ databases">
        <title>Functional and genomic diversity of the sorghum phyllosphere microbiome.</title>
        <authorList>
            <person name="Shade A."/>
        </authorList>
    </citation>
    <scope>NUCLEOTIDE SEQUENCE</scope>
    <source>
        <strain evidence="4">SORGH_AS_1067</strain>
    </source>
</reference>
<evidence type="ECO:0000313" key="5">
    <source>
        <dbReference type="Proteomes" id="UP001239215"/>
    </source>
</evidence>
<dbReference type="NCBIfam" id="NF005858">
    <property type="entry name" value="PRK07787.1"/>
    <property type="match status" value="1"/>
</dbReference>
<dbReference type="Pfam" id="PF13193">
    <property type="entry name" value="AMP-binding_C"/>
    <property type="match status" value="1"/>
</dbReference>
<proteinExistence type="inferred from homology"/>
<dbReference type="Gene3D" id="3.30.300.30">
    <property type="match status" value="1"/>
</dbReference>
<accession>A0AAJ1TZ40</accession>
<evidence type="ECO:0000259" key="3">
    <source>
        <dbReference type="Pfam" id="PF13193"/>
    </source>
</evidence>
<dbReference type="InterPro" id="IPR025110">
    <property type="entry name" value="AMP-bd_C"/>
</dbReference>
<evidence type="ECO:0000259" key="2">
    <source>
        <dbReference type="Pfam" id="PF00501"/>
    </source>
</evidence>
<dbReference type="SUPFAM" id="SSF56801">
    <property type="entry name" value="Acetyl-CoA synthetase-like"/>
    <property type="match status" value="1"/>
</dbReference>
<dbReference type="InterPro" id="IPR042099">
    <property type="entry name" value="ANL_N_sf"/>
</dbReference>
<dbReference type="AlphaFoldDB" id="A0AAJ1TZ40"/>
<dbReference type="PANTHER" id="PTHR43201">
    <property type="entry name" value="ACYL-COA SYNTHETASE"/>
    <property type="match status" value="1"/>
</dbReference>
<feature type="domain" description="AMP-binding enzyme C-terminal" evidence="3">
    <location>
        <begin position="388"/>
        <end position="466"/>
    </location>
</feature>
<evidence type="ECO:0000313" key="4">
    <source>
        <dbReference type="EMBL" id="MDQ1104519.1"/>
    </source>
</evidence>
<dbReference type="Pfam" id="PF00501">
    <property type="entry name" value="AMP-binding"/>
    <property type="match status" value="1"/>
</dbReference>
<evidence type="ECO:0000256" key="1">
    <source>
        <dbReference type="ARBA" id="ARBA00006432"/>
    </source>
</evidence>
<sequence>MSDLLTGLTSGVHATARVHVATTTWTYDELLGAAAAAGPLLAPYRRVAVHATPSATTVLAVVGAVLAGVEVVPVPPDAGRSELAHLLTDSAAEAWAGPVPDDRVSGLPVVDLDLGAHACHEPRDVAEDATAMVVYTSGTTGLPKGVVLSRRAVAAGLDALAGAWDWDASDTLAHGLPLFHVHGLVLGVLGALRLGCGLLHVGKPTPAAYADAVRSGATVLFGVPTLWSRIAASPDDAAALRPARLLVSGSAPLPAPVFDRLRELSGHGVVERYGMSETLVTLATRADAEPRAGWVGVPVAGVATRLRDEDGHPVPHDGESVGQLEVRGPSLLEGYLGRPDADAEAWTADGWFRTGDVAVVDPDGWHRIVGRASVDLIKSGGYRIGAGEVETVLLGHAAVAEVAVVGVPDPDLGQRVVAHVVLRDGYAAGDALAAELVAHVGTELNGHKRPREVRFVAGLPRTALGKVQKAALSAG</sequence>
<dbReference type="Gene3D" id="3.40.50.12780">
    <property type="entry name" value="N-terminal domain of ligase-like"/>
    <property type="match status" value="1"/>
</dbReference>
<dbReference type="RefSeq" id="WP_307199935.1">
    <property type="nucleotide sequence ID" value="NZ_JAUTAN010000001.1"/>
</dbReference>
<name>A0AAJ1TZ40_9ACTN</name>
<dbReference type="InterPro" id="IPR020845">
    <property type="entry name" value="AMP-binding_CS"/>
</dbReference>
<organism evidence="4 5">
    <name type="scientific">Nocardioides zeae</name>
    <dbReference type="NCBI Taxonomy" id="1457234"/>
    <lineage>
        <taxon>Bacteria</taxon>
        <taxon>Bacillati</taxon>
        <taxon>Actinomycetota</taxon>
        <taxon>Actinomycetes</taxon>
        <taxon>Propionibacteriales</taxon>
        <taxon>Nocardioidaceae</taxon>
        <taxon>Nocardioides</taxon>
    </lineage>
</organism>
<dbReference type="PROSITE" id="PS00455">
    <property type="entry name" value="AMP_BINDING"/>
    <property type="match status" value="1"/>
</dbReference>
<dbReference type="InterPro" id="IPR045851">
    <property type="entry name" value="AMP-bd_C_sf"/>
</dbReference>
<gene>
    <name evidence="4" type="ORF">QE405_001803</name>
</gene>
<dbReference type="EMBL" id="JAUTAN010000001">
    <property type="protein sequence ID" value="MDQ1104519.1"/>
    <property type="molecule type" value="Genomic_DNA"/>
</dbReference>
<dbReference type="PANTHER" id="PTHR43201:SF8">
    <property type="entry name" value="ACYL-COA SYNTHETASE FAMILY MEMBER 3"/>
    <property type="match status" value="1"/>
</dbReference>
<comment type="caution">
    <text evidence="4">The sequence shown here is derived from an EMBL/GenBank/DDBJ whole genome shotgun (WGS) entry which is preliminary data.</text>
</comment>
<dbReference type="GO" id="GO:0006631">
    <property type="term" value="P:fatty acid metabolic process"/>
    <property type="evidence" value="ECO:0007669"/>
    <property type="project" value="TreeGrafter"/>
</dbReference>
<dbReference type="GO" id="GO:0031956">
    <property type="term" value="F:medium-chain fatty acid-CoA ligase activity"/>
    <property type="evidence" value="ECO:0007669"/>
    <property type="project" value="TreeGrafter"/>
</dbReference>